<dbReference type="GO" id="GO:0008168">
    <property type="term" value="F:methyltransferase activity"/>
    <property type="evidence" value="ECO:0007669"/>
    <property type="project" value="UniProtKB-KW"/>
</dbReference>
<feature type="binding site" evidence="4">
    <location>
        <position position="676"/>
    </location>
    <ligand>
        <name>S-adenosyl-L-methionine</name>
        <dbReference type="ChEBI" id="CHEBI:59789"/>
    </ligand>
</feature>
<evidence type="ECO:0000256" key="4">
    <source>
        <dbReference type="PROSITE-ProRule" id="PRU01024"/>
    </source>
</evidence>
<comment type="caution">
    <text evidence="4">Lacks conserved residue(s) required for the propagation of feature annotation.</text>
</comment>
<reference evidence="6 7" key="1">
    <citation type="submission" date="2024-10" db="EMBL/GenBank/DDBJ databases">
        <title>Updated reference genomes for cyclostephanoid diatoms.</title>
        <authorList>
            <person name="Roberts W.R."/>
            <person name="Alverson A.J."/>
        </authorList>
    </citation>
    <scope>NUCLEOTIDE SEQUENCE [LARGE SCALE GENOMIC DNA]</scope>
    <source>
        <strain evidence="6 7">AJA228-03</strain>
    </source>
</reference>
<feature type="compositionally biased region" description="Basic and acidic residues" evidence="5">
    <location>
        <begin position="87"/>
        <end position="97"/>
    </location>
</feature>
<feature type="binding site" evidence="4">
    <location>
        <position position="803"/>
    </location>
    <ligand>
        <name>S-adenosyl-L-methionine</name>
        <dbReference type="ChEBI" id="CHEBI:59789"/>
    </ligand>
</feature>
<dbReference type="PANTHER" id="PTHR45904">
    <property type="entry name" value="TRNA (URACIL-5-)-METHYLTRANSFERASE"/>
    <property type="match status" value="1"/>
</dbReference>
<accession>A0ABD3R1C8</accession>
<keyword evidence="3 4" id="KW-0949">S-adenosyl-L-methionine</keyword>
<dbReference type="InterPro" id="IPR029063">
    <property type="entry name" value="SAM-dependent_MTases_sf"/>
</dbReference>
<protein>
    <recommendedName>
        <fullName evidence="8">tRNA (Uracil-5-)-methyltransferase</fullName>
    </recommendedName>
</protein>
<evidence type="ECO:0000313" key="7">
    <source>
        <dbReference type="Proteomes" id="UP001530377"/>
    </source>
</evidence>
<dbReference type="PROSITE" id="PS51687">
    <property type="entry name" value="SAM_MT_RNA_M5U"/>
    <property type="match status" value="1"/>
</dbReference>
<feature type="active site" description="Nucleophile" evidence="4">
    <location>
        <position position="831"/>
    </location>
</feature>
<comment type="similarity">
    <text evidence="4">Belongs to the class I-like SAM-binding methyltransferase superfamily. RNA M5U methyltransferase family.</text>
</comment>
<keyword evidence="2 4" id="KW-0808">Transferase</keyword>
<keyword evidence="7" id="KW-1185">Reference proteome</keyword>
<feature type="region of interest" description="Disordered" evidence="5">
    <location>
        <begin position="578"/>
        <end position="624"/>
    </location>
</feature>
<dbReference type="GO" id="GO:0032259">
    <property type="term" value="P:methylation"/>
    <property type="evidence" value="ECO:0007669"/>
    <property type="project" value="UniProtKB-KW"/>
</dbReference>
<dbReference type="EMBL" id="JALLPB020000901">
    <property type="protein sequence ID" value="KAL3806042.1"/>
    <property type="molecule type" value="Genomic_DNA"/>
</dbReference>
<dbReference type="Proteomes" id="UP001530377">
    <property type="component" value="Unassembled WGS sequence"/>
</dbReference>
<dbReference type="Pfam" id="PF05958">
    <property type="entry name" value="tRNA_U5-meth_tr"/>
    <property type="match status" value="1"/>
</dbReference>
<organism evidence="6 7">
    <name type="scientific">Cyclostephanos tholiformis</name>
    <dbReference type="NCBI Taxonomy" id="382380"/>
    <lineage>
        <taxon>Eukaryota</taxon>
        <taxon>Sar</taxon>
        <taxon>Stramenopiles</taxon>
        <taxon>Ochrophyta</taxon>
        <taxon>Bacillariophyta</taxon>
        <taxon>Coscinodiscophyceae</taxon>
        <taxon>Thalassiosirophycidae</taxon>
        <taxon>Stephanodiscales</taxon>
        <taxon>Stephanodiscaceae</taxon>
        <taxon>Cyclostephanos</taxon>
    </lineage>
</organism>
<dbReference type="CDD" id="cd02440">
    <property type="entry name" value="AdoMet_MTases"/>
    <property type="match status" value="1"/>
</dbReference>
<feature type="compositionally biased region" description="Basic and acidic residues" evidence="5">
    <location>
        <begin position="232"/>
        <end position="246"/>
    </location>
</feature>
<feature type="compositionally biased region" description="Low complexity" evidence="5">
    <location>
        <begin position="250"/>
        <end position="264"/>
    </location>
</feature>
<feature type="compositionally biased region" description="Acidic residues" evidence="5">
    <location>
        <begin position="222"/>
        <end position="231"/>
    </location>
</feature>
<evidence type="ECO:0000256" key="1">
    <source>
        <dbReference type="ARBA" id="ARBA00022603"/>
    </source>
</evidence>
<keyword evidence="1 4" id="KW-0489">Methyltransferase</keyword>
<feature type="region of interest" description="Disordered" evidence="5">
    <location>
        <begin position="70"/>
        <end position="97"/>
    </location>
</feature>
<proteinExistence type="inferred from homology"/>
<evidence type="ECO:0000313" key="6">
    <source>
        <dbReference type="EMBL" id="KAL3806042.1"/>
    </source>
</evidence>
<dbReference type="InterPro" id="IPR045850">
    <property type="entry name" value="TRM2_met"/>
</dbReference>
<dbReference type="SUPFAM" id="SSF53335">
    <property type="entry name" value="S-adenosyl-L-methionine-dependent methyltransferases"/>
    <property type="match status" value="1"/>
</dbReference>
<evidence type="ECO:0000256" key="3">
    <source>
        <dbReference type="ARBA" id="ARBA00022691"/>
    </source>
</evidence>
<dbReference type="AlphaFoldDB" id="A0ABD3R1C8"/>
<evidence type="ECO:0000256" key="2">
    <source>
        <dbReference type="ARBA" id="ARBA00022679"/>
    </source>
</evidence>
<feature type="compositionally biased region" description="Basic and acidic residues" evidence="5">
    <location>
        <begin position="580"/>
        <end position="596"/>
    </location>
</feature>
<dbReference type="InterPro" id="IPR010280">
    <property type="entry name" value="U5_MeTrfase_fam"/>
</dbReference>
<evidence type="ECO:0008006" key="8">
    <source>
        <dbReference type="Google" id="ProtNLM"/>
    </source>
</evidence>
<evidence type="ECO:0000256" key="5">
    <source>
        <dbReference type="SAM" id="MobiDB-lite"/>
    </source>
</evidence>
<dbReference type="PANTHER" id="PTHR45904:SF2">
    <property type="entry name" value="TRNA (URACIL-5-)-METHYLTRANSFERASE HOMOLOG A"/>
    <property type="match status" value="1"/>
</dbReference>
<comment type="caution">
    <text evidence="6">The sequence shown here is derived from an EMBL/GenBank/DDBJ whole genome shotgun (WGS) entry which is preliminary data.</text>
</comment>
<dbReference type="Gene3D" id="3.40.50.150">
    <property type="entry name" value="Vaccinia Virus protein VP39"/>
    <property type="match status" value="1"/>
</dbReference>
<sequence length="893" mass="97045">MIAPEGSLVAMDDDGDGAANVADAASAIDDAAKCCHDEGGGGEWDEKKGSVDDDDVGVIIGINDACVEAEDGVDNNSNNNNNTNNDPRSHPDGRFDHTSRKVVVHNILKYMRQRELQKMVTSWLIGHETRNIVIVNIKKPPRDNWVKLTLASETMVDPLVEIINTGGSDGKAMTNGRGRPLFAKRADEMFLNNNNDRGRVGGAVAGGGHNDDNGRKRKERDDPDDGNVDADESGRGGDPDRRDNIKRNRSSSTPSSSPSVMRVLSSDEVRDAITPLWRMTYEEQLDSKMREMVNKCAKVIIKEIKFKFKVLERESKRGQRKSSIKPYDWLNQLRAIDVNRPIPSPLRTEYRNKCEFTIGYRMVPVDRGEEGAGAGVGAGVGEVVEEGVREGGNSAMPTTTGGGDAVDDVASTMVKDDGVATMAEAGVVAKEGNDDGEILKNASTNIQSSSLSSSPPTPNVEFRRVPAAGFLPQGWNGGVYPPHPLQNMPDWSCGIADIFNEFLATSPIPPYDSRAHRGVWRSVTVRCSLRTAECMVIVLHAPATGGAGARDDGSDDYTSTFEDEKGRLVDMLIVGAIPTPRRDYPDGRANETHTTDDGTETPSPAAHVKKSGSEGGNNNDVSRGGGIRVTSIYFQEYEGLSLPTPDHPVQHIYGKKYIEEKLGKCTFQISPGAFFQTNTEGAEVLYNIVLDRIREVTSDPQRTLLLDVCCGTGTIGLTCLKEGVVGALVGVDIAEPAIADARLNAERNGFHDEKTANDTGVVATTRFVASAAEKILPEVMRDISSKVVPGTTTTEPIVVAVVDPARDGLHGIVVRTLRANERIQRLIYVSCNPVGTLTRDAAMLCCAPTNKYPGRPFKPTRSQPVDMFPMTKHCEMVMTFDRMSMEEYEKYQT</sequence>
<feature type="compositionally biased region" description="Low complexity" evidence="5">
    <location>
        <begin position="75"/>
        <end position="85"/>
    </location>
</feature>
<name>A0ABD3R1C8_9STRA</name>
<feature type="binding site" evidence="4">
    <location>
        <position position="732"/>
    </location>
    <ligand>
        <name>S-adenosyl-L-methionine</name>
        <dbReference type="ChEBI" id="CHEBI:59789"/>
    </ligand>
</feature>
<gene>
    <name evidence="6" type="ORF">ACHAXA_000183</name>
</gene>
<feature type="region of interest" description="Disordered" evidence="5">
    <location>
        <begin position="193"/>
        <end position="264"/>
    </location>
</feature>